<organism evidence="9 10">
    <name type="scientific">Rhodoblastus sphagnicola</name>
    <dbReference type="NCBI Taxonomy" id="333368"/>
    <lineage>
        <taxon>Bacteria</taxon>
        <taxon>Pseudomonadati</taxon>
        <taxon>Pseudomonadota</taxon>
        <taxon>Alphaproteobacteria</taxon>
        <taxon>Hyphomicrobiales</taxon>
        <taxon>Rhodoblastaceae</taxon>
        <taxon>Rhodoblastus</taxon>
    </lineage>
</organism>
<dbReference type="Pfam" id="PF13727">
    <property type="entry name" value="CoA_binding_3"/>
    <property type="match status" value="1"/>
</dbReference>
<evidence type="ECO:0000313" key="10">
    <source>
        <dbReference type="Proteomes" id="UP000239089"/>
    </source>
</evidence>
<evidence type="ECO:0000256" key="1">
    <source>
        <dbReference type="ARBA" id="ARBA00004141"/>
    </source>
</evidence>
<evidence type="ECO:0000256" key="6">
    <source>
        <dbReference type="ARBA" id="ARBA00023136"/>
    </source>
</evidence>
<comment type="caution">
    <text evidence="9">The sequence shown here is derived from an EMBL/GenBank/DDBJ whole genome shotgun (WGS) entry which is preliminary data.</text>
</comment>
<evidence type="ECO:0000256" key="5">
    <source>
        <dbReference type="ARBA" id="ARBA00022989"/>
    </source>
</evidence>
<sequence length="487" mass="54007">MSGLDRNFAETFPKVSSHKTKIAKAERLWPITFRAIEPLAIVLDVVAILLSSLFAAWLARMGGSPIDFGQAFGAAVVVSALMVCILKLRGSYRPAELLELRNQARSVLLAWMSVFVILAAALSALDPARPISRGLGLFAVLGVAGLIVLRFVTKKALVTGLRRRKFAGRKVVLITDHPKSSTTGPAHSVERLGFMVARSFWLPPPGAGIGVRKRLSADVIDYVRGSDIEEIIIESDLSRWSELRLLAADLRILPSQVNFVPVGAAAEVFRRRRHQIGGAVCVEFQRGPLSRGDMAAKRTLDILGAGLALMLLMPLLAVVAIAIRLDSPGPIFFRQQRCGFNGRKFAICKFRTMHVLEDGQSVVQAGPRDKRVTRVGRWLRRTSIDELPQLLNVLDGSMCLVGPRPHAIAHDNEFDKILRNYAFRRRVKPGLTGWAQVHGCRGPTPTRATIERRVEYDLWYIDNWSLRLDLLILLQTPLEVTRARNAF</sequence>
<dbReference type="PANTHER" id="PTHR30576:SF21">
    <property type="entry name" value="UDP-GLUCOSE:UNDECAPRENYL-PHOSPHATE GLUCOSE-1-PHOSPHATE TRANSFERASE"/>
    <property type="match status" value="1"/>
</dbReference>
<dbReference type="GO" id="GO:0089702">
    <property type="term" value="F:undecaprenyl-phosphate glucose phosphotransferase activity"/>
    <property type="evidence" value="ECO:0007669"/>
    <property type="project" value="TreeGrafter"/>
</dbReference>
<dbReference type="GO" id="GO:0016020">
    <property type="term" value="C:membrane"/>
    <property type="evidence" value="ECO:0007669"/>
    <property type="project" value="UniProtKB-SubCell"/>
</dbReference>
<dbReference type="OrthoDB" id="9808602at2"/>
<keyword evidence="4" id="KW-0812">Transmembrane</keyword>
<reference evidence="9 10" key="1">
    <citation type="journal article" date="2018" name="Arch. Microbiol.">
        <title>New insights into the metabolic potential of the phototrophic purple bacterium Rhodopila globiformis DSM 161(T) from its draft genome sequence and evidence for a vanadium-dependent nitrogenase.</title>
        <authorList>
            <person name="Imhoff J.F."/>
            <person name="Rahn T."/>
            <person name="Kunzel S."/>
            <person name="Neulinger S.C."/>
        </authorList>
    </citation>
    <scope>NUCLEOTIDE SEQUENCE [LARGE SCALE GENOMIC DNA]</scope>
    <source>
        <strain evidence="9 10">DSM 16996</strain>
    </source>
</reference>
<dbReference type="AlphaFoldDB" id="A0A2S6N195"/>
<evidence type="ECO:0000256" key="4">
    <source>
        <dbReference type="ARBA" id="ARBA00022692"/>
    </source>
</evidence>
<dbReference type="GO" id="GO:0000271">
    <property type="term" value="P:polysaccharide biosynthetic process"/>
    <property type="evidence" value="ECO:0007669"/>
    <property type="project" value="UniProtKB-KW"/>
</dbReference>
<dbReference type="NCBIfam" id="TIGR03025">
    <property type="entry name" value="EPS_sugtrans"/>
    <property type="match status" value="1"/>
</dbReference>
<keyword evidence="6" id="KW-0472">Membrane</keyword>
<evidence type="ECO:0000313" key="9">
    <source>
        <dbReference type="EMBL" id="PPQ28394.1"/>
    </source>
</evidence>
<evidence type="ECO:0000256" key="3">
    <source>
        <dbReference type="ARBA" id="ARBA00022679"/>
    </source>
</evidence>
<comment type="similarity">
    <text evidence="2">Belongs to the bacterial sugar transferase family.</text>
</comment>
<accession>A0A2S6N195</accession>
<dbReference type="InterPro" id="IPR017475">
    <property type="entry name" value="EPS_sugar_tfrase"/>
</dbReference>
<gene>
    <name evidence="9" type="ORF">CCR94_18110</name>
</gene>
<dbReference type="InterPro" id="IPR003362">
    <property type="entry name" value="Bact_transf"/>
</dbReference>
<dbReference type="Pfam" id="PF02397">
    <property type="entry name" value="Bac_transf"/>
    <property type="match status" value="1"/>
</dbReference>
<keyword evidence="5" id="KW-1133">Transmembrane helix</keyword>
<protein>
    <submittedName>
        <fullName evidence="9">Undecaprenyl-phosphate glucose phosphotransferase</fullName>
    </submittedName>
</protein>
<dbReference type="GO" id="GO:0009242">
    <property type="term" value="P:colanic acid biosynthetic process"/>
    <property type="evidence" value="ECO:0007669"/>
    <property type="project" value="TreeGrafter"/>
</dbReference>
<dbReference type="Proteomes" id="UP000239089">
    <property type="component" value="Unassembled WGS sequence"/>
</dbReference>
<evidence type="ECO:0000256" key="7">
    <source>
        <dbReference type="ARBA" id="ARBA00023169"/>
    </source>
</evidence>
<proteinExistence type="inferred from homology"/>
<evidence type="ECO:0000259" key="8">
    <source>
        <dbReference type="Pfam" id="PF02397"/>
    </source>
</evidence>
<feature type="domain" description="Bacterial sugar transferase" evidence="8">
    <location>
        <begin position="297"/>
        <end position="480"/>
    </location>
</feature>
<name>A0A2S6N195_9HYPH</name>
<dbReference type="EMBL" id="NHSJ01000111">
    <property type="protein sequence ID" value="PPQ28394.1"/>
    <property type="molecule type" value="Genomic_DNA"/>
</dbReference>
<dbReference type="RefSeq" id="WP_104509250.1">
    <property type="nucleotide sequence ID" value="NZ_JACIGC010000026.1"/>
</dbReference>
<dbReference type="PANTHER" id="PTHR30576">
    <property type="entry name" value="COLANIC BIOSYNTHESIS UDP-GLUCOSE LIPID CARRIER TRANSFERASE"/>
    <property type="match status" value="1"/>
</dbReference>
<keyword evidence="10" id="KW-1185">Reference proteome</keyword>
<comment type="subcellular location">
    <subcellularLocation>
        <location evidence="1">Membrane</location>
        <topology evidence="1">Multi-pass membrane protein</topology>
    </subcellularLocation>
</comment>
<keyword evidence="7" id="KW-0270">Exopolysaccharide synthesis</keyword>
<keyword evidence="3 9" id="KW-0808">Transferase</keyword>
<evidence type="ECO:0000256" key="2">
    <source>
        <dbReference type="ARBA" id="ARBA00006464"/>
    </source>
</evidence>